<name>A0A8S3Z470_9EUPU</name>
<dbReference type="AlphaFoldDB" id="A0A8S3Z470"/>
<evidence type="ECO:0008006" key="3">
    <source>
        <dbReference type="Google" id="ProtNLM"/>
    </source>
</evidence>
<accession>A0A8S3Z470</accession>
<dbReference type="SUPFAM" id="SSF48726">
    <property type="entry name" value="Immunoglobulin"/>
    <property type="match status" value="1"/>
</dbReference>
<evidence type="ECO:0000313" key="1">
    <source>
        <dbReference type="EMBL" id="CAG5122805.1"/>
    </source>
</evidence>
<dbReference type="OrthoDB" id="6084619at2759"/>
<dbReference type="InterPro" id="IPR013783">
    <property type="entry name" value="Ig-like_fold"/>
</dbReference>
<gene>
    <name evidence="1" type="ORF">CUNI_LOCUS8363</name>
</gene>
<comment type="caution">
    <text evidence="1">The sequence shown here is derived from an EMBL/GenBank/DDBJ whole genome shotgun (WGS) entry which is preliminary data.</text>
</comment>
<feature type="non-terminal residue" evidence="1">
    <location>
        <position position="101"/>
    </location>
</feature>
<dbReference type="Gene3D" id="2.60.40.10">
    <property type="entry name" value="Immunoglobulins"/>
    <property type="match status" value="1"/>
</dbReference>
<feature type="non-terminal residue" evidence="1">
    <location>
        <position position="1"/>
    </location>
</feature>
<evidence type="ECO:0000313" key="2">
    <source>
        <dbReference type="Proteomes" id="UP000678393"/>
    </source>
</evidence>
<dbReference type="Proteomes" id="UP000678393">
    <property type="component" value="Unassembled WGS sequence"/>
</dbReference>
<sequence>AIKITKHPDPVNEINTNKVIDISVHATGDECCPITYSWFLNGVMIHDELEKPPYKRGPGGSLLFDPRNVSDDVLSSRTGGYQCNISNNYDTAMYEFTVVVK</sequence>
<dbReference type="EMBL" id="CAJHNH020001369">
    <property type="protein sequence ID" value="CAG5122805.1"/>
    <property type="molecule type" value="Genomic_DNA"/>
</dbReference>
<dbReference type="InterPro" id="IPR036179">
    <property type="entry name" value="Ig-like_dom_sf"/>
</dbReference>
<proteinExistence type="predicted"/>
<keyword evidence="2" id="KW-1185">Reference proteome</keyword>
<protein>
    <recommendedName>
        <fullName evidence="3">Ig-like domain-containing protein</fullName>
    </recommendedName>
</protein>
<organism evidence="1 2">
    <name type="scientific">Candidula unifasciata</name>
    <dbReference type="NCBI Taxonomy" id="100452"/>
    <lineage>
        <taxon>Eukaryota</taxon>
        <taxon>Metazoa</taxon>
        <taxon>Spiralia</taxon>
        <taxon>Lophotrochozoa</taxon>
        <taxon>Mollusca</taxon>
        <taxon>Gastropoda</taxon>
        <taxon>Heterobranchia</taxon>
        <taxon>Euthyneura</taxon>
        <taxon>Panpulmonata</taxon>
        <taxon>Eupulmonata</taxon>
        <taxon>Stylommatophora</taxon>
        <taxon>Helicina</taxon>
        <taxon>Helicoidea</taxon>
        <taxon>Geomitridae</taxon>
        <taxon>Candidula</taxon>
    </lineage>
</organism>
<reference evidence="1" key="1">
    <citation type="submission" date="2021-04" db="EMBL/GenBank/DDBJ databases">
        <authorList>
            <consortium name="Molecular Ecology Group"/>
        </authorList>
    </citation>
    <scope>NUCLEOTIDE SEQUENCE</scope>
</reference>